<dbReference type="InterPro" id="IPR029262">
    <property type="entry name" value="RPOL_N"/>
</dbReference>
<evidence type="ECO:0000256" key="5">
    <source>
        <dbReference type="ARBA" id="ARBA00022679"/>
    </source>
</evidence>
<feature type="compositionally biased region" description="Low complexity" evidence="11">
    <location>
        <begin position="1431"/>
        <end position="1442"/>
    </location>
</feature>
<dbReference type="PROSITE" id="PS00489">
    <property type="entry name" value="RNA_POL_PHAGE_2"/>
    <property type="match status" value="1"/>
</dbReference>
<protein>
    <recommendedName>
        <fullName evidence="3 10">DNA-directed RNA polymerase</fullName>
        <ecNumber evidence="3 10">2.7.7.6</ecNumber>
    </recommendedName>
</protein>
<evidence type="ECO:0000256" key="2">
    <source>
        <dbReference type="ARBA" id="ARBA00009493"/>
    </source>
</evidence>
<name>A0A4U0UD11_9PEZI</name>
<dbReference type="InterPro" id="IPR043502">
    <property type="entry name" value="DNA/RNA_pol_sf"/>
</dbReference>
<evidence type="ECO:0000313" key="14">
    <source>
        <dbReference type="Proteomes" id="UP000310066"/>
    </source>
</evidence>
<feature type="region of interest" description="Disordered" evidence="11">
    <location>
        <begin position="1419"/>
        <end position="1448"/>
    </location>
</feature>
<dbReference type="OrthoDB" id="276422at2759"/>
<dbReference type="PROSITE" id="PS00900">
    <property type="entry name" value="RNA_POL_PHAGE_1"/>
    <property type="match status" value="1"/>
</dbReference>
<comment type="catalytic activity">
    <reaction evidence="9 10">
        <text>RNA(n) + a ribonucleoside 5'-triphosphate = RNA(n+1) + diphosphate</text>
        <dbReference type="Rhea" id="RHEA:21248"/>
        <dbReference type="Rhea" id="RHEA-COMP:14527"/>
        <dbReference type="Rhea" id="RHEA-COMP:17342"/>
        <dbReference type="ChEBI" id="CHEBI:33019"/>
        <dbReference type="ChEBI" id="CHEBI:61557"/>
        <dbReference type="ChEBI" id="CHEBI:140395"/>
        <dbReference type="EC" id="2.7.7.6"/>
    </reaction>
</comment>
<feature type="domain" description="DNA-directed RNA polymerase N-terminal" evidence="12">
    <location>
        <begin position="385"/>
        <end position="719"/>
    </location>
</feature>
<dbReference type="PANTHER" id="PTHR10102:SF0">
    <property type="entry name" value="DNA-DIRECTED RNA POLYMERASE, MITOCHONDRIAL"/>
    <property type="match status" value="1"/>
</dbReference>
<feature type="region of interest" description="Disordered" evidence="11">
    <location>
        <begin position="1376"/>
        <end position="1403"/>
    </location>
</feature>
<dbReference type="InterPro" id="IPR046950">
    <property type="entry name" value="DNA-dir_Rpol_C_phage-type"/>
</dbReference>
<feature type="compositionally biased region" description="Low complexity" evidence="11">
    <location>
        <begin position="1101"/>
        <end position="1111"/>
    </location>
</feature>
<dbReference type="Pfam" id="PF00940">
    <property type="entry name" value="RNA_pol"/>
    <property type="match status" value="1"/>
</dbReference>
<dbReference type="EMBL" id="NAJP01000090">
    <property type="protein sequence ID" value="TKA32622.1"/>
    <property type="molecule type" value="Genomic_DNA"/>
</dbReference>
<evidence type="ECO:0000256" key="3">
    <source>
        <dbReference type="ARBA" id="ARBA00012418"/>
    </source>
</evidence>
<feature type="region of interest" description="Disordered" evidence="11">
    <location>
        <begin position="1099"/>
        <end position="1130"/>
    </location>
</feature>
<keyword evidence="8 10" id="KW-0804">Transcription</keyword>
<dbReference type="GO" id="GO:0006390">
    <property type="term" value="P:mitochondrial transcription"/>
    <property type="evidence" value="ECO:0007669"/>
    <property type="project" value="TreeGrafter"/>
</dbReference>
<accession>A0A4U0UD11</accession>
<dbReference type="SMART" id="SM01311">
    <property type="entry name" value="RPOL_N"/>
    <property type="match status" value="1"/>
</dbReference>
<sequence length="1485" mass="165439">MLVRSASRRQHRHTSQILAASFGQLNLPWLAPAQLRWSASRAASPVHTQHRRRRTDAPPPAHVRHLATSADQSAVSTTTSYPPPSYTTGFKNSADKNVPWDFSANDQSPHQREERPARHSVIRPFEAPILINSTVTNPAQLLKVQVGIHGTSAELLQHLHTNLRVGRWSRAEAIIERLSEQSTRLAPEILHAHTAYLTEQYKRLASYEKDSEESMKTLRVMQMWIELKVRSKGIDPSAKMLVAMVRAALTALQGDKLRRAVHRYVDWAETLGPDTLVEVLDSEDYDDNEYATLGPLTAEYYEGGKLDGHELSVEEKQEMEDQATADPQFYRRQEHIDLDEMPAIMPTPQKGNSLLSVKRSMQTFLDLPQCPPDASPEEQRARAFERQHRLEKTSVDIAIERWREADDELRRIGITTAMQSKPLGALMWQWYHALLPALEEEAAEVKKLLGKEPHFRDRDDDRQHFGPFMELLPLDKVAANTIMYVVTSFARGKDRGTKKYETEIKLNTLATGLGRQLEAEAMADISQRKMKEFREANPGATQPASRTNRKKLSRRAAKAQAAKDRENLDANSLLPANMTWPLVPKVKFGVMLLQKLMECAQLPVTREHPRTKEKVTQMQPAFLHHVKYVLGKKLGVVAPNLTLTDKLQSEPLGSLLAKHMPMVVEPRPWTGWNDGGYLHYPTPILRLGVGDKSGKDNFLAAAGKGDLEQVYAGVTALGKVAWKVHPDVLRVQIAAWNSGEAVANFAALHATMTAPPEPEATADGSARRKWLMELRDIENKRAGIHSKRCFQNFQLEIARAVVNETLYFPHNMDFRGRAYPIPPYLNHMGADNVRGVLVFAQGKELGDGGLRWLKIHLATAAGYDKASLEERVRFTDDNLEDIWDSVRNPLDGKRWWLKAEDAWQTLAACFELTQALASPDPTKFVSTIPIQQDGTCNGLQHYAALGGDQIGARQVNLEPGDRPSDVYTAVAEAVKDEVAKDAAAGNPVAQKLNGHLTRKCVKQPVMTNVYGVTFFGAKQQVRRQVEILFPDVSRGDAINVDHMAHYVTTKIFQSLGQMFSGAQAIQHWLGQCADRISTCLTPEQIAQLCDPATLAEKALEKAGPSAKPRGAASGGKGKPPPEKRRMSYSADRQMNVDAKPLFRSTVVWTTPLRLPVVQPYRTSKAKEVKTNLQMIKLQEPQVWDPVSKRKQLQAFPPNFIHSLDATHMLLSALKCTEVGMTFAAIHDSFWTHARDVDRLGLLLRDAFVEMHSENIVGRLREEFQTRYRGCMYMATVVARSKAGMAIAEWRKENKASTTPKTGGELALEAKRLRLMGSEVAEEREQGLNMVTPGSILANDGDLESFFTPADMTKYALGNLPNSVDVEDANSDADEFMTADDTDRPVDDGVSAASHDEDEGVVGGSVLDTDTEALARLGSETSARDASMDPEAGGAQTAAGYAGNTKPKAKSYPRKTYVWLPIVFPEVPAKGGFDVTRLRASQYFFH</sequence>
<dbReference type="Pfam" id="PF14700">
    <property type="entry name" value="RPOL_N"/>
    <property type="match status" value="1"/>
</dbReference>
<evidence type="ECO:0000256" key="7">
    <source>
        <dbReference type="ARBA" id="ARBA00022946"/>
    </source>
</evidence>
<dbReference type="InterPro" id="IPR002092">
    <property type="entry name" value="DNA-dir_Rpol_phage-type"/>
</dbReference>
<feature type="region of interest" description="Disordered" evidence="11">
    <location>
        <begin position="41"/>
        <end position="118"/>
    </location>
</feature>
<dbReference type="EC" id="2.7.7.6" evidence="3 10"/>
<evidence type="ECO:0000313" key="13">
    <source>
        <dbReference type="EMBL" id="TKA32622.1"/>
    </source>
</evidence>
<dbReference type="Gene3D" id="1.10.287.280">
    <property type="match status" value="1"/>
</dbReference>
<reference evidence="13 14" key="1">
    <citation type="submission" date="2017-03" db="EMBL/GenBank/DDBJ databases">
        <title>Genomes of endolithic fungi from Antarctica.</title>
        <authorList>
            <person name="Coleine C."/>
            <person name="Masonjones S."/>
            <person name="Stajich J.E."/>
        </authorList>
    </citation>
    <scope>NUCLEOTIDE SEQUENCE [LARGE SCALE GENOMIC DNA]</scope>
    <source>
        <strain evidence="13 14">CCFEE 5311</strain>
    </source>
</reference>
<dbReference type="Proteomes" id="UP000310066">
    <property type="component" value="Unassembled WGS sequence"/>
</dbReference>
<dbReference type="PANTHER" id="PTHR10102">
    <property type="entry name" value="DNA-DIRECTED RNA POLYMERASE, MITOCHONDRIAL"/>
    <property type="match status" value="1"/>
</dbReference>
<organism evidence="13 14">
    <name type="scientific">Friedmanniomyces endolithicus</name>
    <dbReference type="NCBI Taxonomy" id="329885"/>
    <lineage>
        <taxon>Eukaryota</taxon>
        <taxon>Fungi</taxon>
        <taxon>Dikarya</taxon>
        <taxon>Ascomycota</taxon>
        <taxon>Pezizomycotina</taxon>
        <taxon>Dothideomycetes</taxon>
        <taxon>Dothideomycetidae</taxon>
        <taxon>Mycosphaerellales</taxon>
        <taxon>Teratosphaeriaceae</taxon>
        <taxon>Friedmanniomyces</taxon>
    </lineage>
</organism>
<comment type="function">
    <text evidence="1 10">DNA-dependent RNA polymerase catalyzes the transcription of DNA into RNA using the four ribonucleoside triphosphates as substrates.</text>
</comment>
<dbReference type="Gene3D" id="1.10.1320.10">
    <property type="entry name" value="DNA-directed RNA polymerase, N-terminal domain"/>
    <property type="match status" value="1"/>
</dbReference>
<evidence type="ECO:0000256" key="9">
    <source>
        <dbReference type="ARBA" id="ARBA00048552"/>
    </source>
</evidence>
<keyword evidence="4 10" id="KW-0240">DNA-directed RNA polymerase</keyword>
<proteinExistence type="inferred from homology"/>
<keyword evidence="7" id="KW-0809">Transit peptide</keyword>
<comment type="similarity">
    <text evidence="2 10">Belongs to the phage and mitochondrial RNA polymerase family.</text>
</comment>
<evidence type="ECO:0000259" key="12">
    <source>
        <dbReference type="SMART" id="SM01311"/>
    </source>
</evidence>
<keyword evidence="6 10" id="KW-0548">Nucleotidyltransferase</keyword>
<evidence type="ECO:0000256" key="11">
    <source>
        <dbReference type="SAM" id="MobiDB-lite"/>
    </source>
</evidence>
<dbReference type="FunFam" id="1.10.287.280:FF:000001">
    <property type="entry name" value="DNA-directed RNA polymerase"/>
    <property type="match status" value="1"/>
</dbReference>
<evidence type="ECO:0000256" key="4">
    <source>
        <dbReference type="ARBA" id="ARBA00022478"/>
    </source>
</evidence>
<dbReference type="STRING" id="329885.A0A4U0UD11"/>
<gene>
    <name evidence="13" type="ORF">B0A54_15611</name>
</gene>
<dbReference type="GO" id="GO:0001018">
    <property type="term" value="F:mitochondrial promoter sequence-specific DNA binding"/>
    <property type="evidence" value="ECO:0007669"/>
    <property type="project" value="TreeGrafter"/>
</dbReference>
<dbReference type="Gene3D" id="1.10.150.20">
    <property type="entry name" value="5' to 3' exonuclease, C-terminal subdomain"/>
    <property type="match status" value="1"/>
</dbReference>
<feature type="region of interest" description="Disordered" evidence="11">
    <location>
        <begin position="532"/>
        <end position="565"/>
    </location>
</feature>
<dbReference type="SUPFAM" id="SSF56672">
    <property type="entry name" value="DNA/RNA polymerases"/>
    <property type="match status" value="1"/>
</dbReference>
<evidence type="ECO:0000256" key="8">
    <source>
        <dbReference type="ARBA" id="ARBA00023163"/>
    </source>
</evidence>
<dbReference type="InterPro" id="IPR037159">
    <property type="entry name" value="RNA_POL_N_sf"/>
</dbReference>
<keyword evidence="5 10" id="KW-0808">Transferase</keyword>
<dbReference type="GO" id="GO:0034245">
    <property type="term" value="C:mitochondrial DNA-directed RNA polymerase complex"/>
    <property type="evidence" value="ECO:0007669"/>
    <property type="project" value="TreeGrafter"/>
</dbReference>
<dbReference type="GO" id="GO:0003899">
    <property type="term" value="F:DNA-directed RNA polymerase activity"/>
    <property type="evidence" value="ECO:0007669"/>
    <property type="project" value="UniProtKB-EC"/>
</dbReference>
<evidence type="ECO:0000256" key="1">
    <source>
        <dbReference type="ARBA" id="ARBA00004026"/>
    </source>
</evidence>
<comment type="caution">
    <text evidence="13">The sequence shown here is derived from an EMBL/GenBank/DDBJ whole genome shotgun (WGS) entry which is preliminary data.</text>
</comment>
<feature type="compositionally biased region" description="Basic residues" evidence="11">
    <location>
        <begin position="547"/>
        <end position="557"/>
    </location>
</feature>
<evidence type="ECO:0000256" key="6">
    <source>
        <dbReference type="ARBA" id="ARBA00022695"/>
    </source>
</evidence>
<evidence type="ECO:0000256" key="10">
    <source>
        <dbReference type="RuleBase" id="RU003805"/>
    </source>
</evidence>